<dbReference type="Proteomes" id="UP001235939">
    <property type="component" value="Chromosome 23"/>
</dbReference>
<dbReference type="Gene3D" id="3.30.310.10">
    <property type="entry name" value="TATA-Binding Protein"/>
    <property type="match status" value="2"/>
</dbReference>
<dbReference type="PRINTS" id="PR00686">
    <property type="entry name" value="TIFACTORIID"/>
</dbReference>
<gene>
    <name evidence="4" type="ORF">LAZ67_23001608</name>
</gene>
<evidence type="ECO:0000313" key="5">
    <source>
        <dbReference type="Proteomes" id="UP001235939"/>
    </source>
</evidence>
<name>A0ABY6LR80_9ARAC</name>
<dbReference type="PANTHER" id="PTHR10126">
    <property type="entry name" value="TATA-BOX BINDING PROTEIN"/>
    <property type="match status" value="1"/>
</dbReference>
<sequence>MELGIGTWWSYSGLSVQEHGGHIVGCLSRNMVVMVDLATRLDLQKICIMTKNSEYRPKNFSGLVMRLINPVCSALLFSSGKVIVSGCHSTWPPPLSPLTQHSCSPEDANFAARKVARVTQMLGFDCSVVYKYCGVQARFRNYTICNLVALVDLKFPINLDELNNNHSQFSRFEPEIFPGLFYQLLVPRVRLLIFVSGKFLVTGAKDTQQIESAIDTIYPVLYTFRKTKADWACPQVADKGMTFRYEGQLRNKQNKSDE</sequence>
<accession>A0ABY6LR80</accession>
<dbReference type="InterPro" id="IPR012295">
    <property type="entry name" value="TBP_dom_sf"/>
</dbReference>
<comment type="similarity">
    <text evidence="1">Belongs to the TBP family.</text>
</comment>
<dbReference type="InterPro" id="IPR000814">
    <property type="entry name" value="TBP"/>
</dbReference>
<keyword evidence="3" id="KW-0804">Transcription</keyword>
<protein>
    <recommendedName>
        <fullName evidence="6">TATA-box binding protein</fullName>
    </recommendedName>
</protein>
<evidence type="ECO:0000256" key="1">
    <source>
        <dbReference type="ARBA" id="ARBA00005560"/>
    </source>
</evidence>
<dbReference type="EMBL" id="CP092885">
    <property type="protein sequence ID" value="UYV83601.1"/>
    <property type="molecule type" value="Genomic_DNA"/>
</dbReference>
<keyword evidence="5" id="KW-1185">Reference proteome</keyword>
<evidence type="ECO:0000256" key="2">
    <source>
        <dbReference type="ARBA" id="ARBA00023125"/>
    </source>
</evidence>
<dbReference type="SUPFAM" id="SSF55945">
    <property type="entry name" value="TATA-box binding protein-like"/>
    <property type="match status" value="2"/>
</dbReference>
<organism evidence="4 5">
    <name type="scientific">Cordylochernes scorpioides</name>
    <dbReference type="NCBI Taxonomy" id="51811"/>
    <lineage>
        <taxon>Eukaryota</taxon>
        <taxon>Metazoa</taxon>
        <taxon>Ecdysozoa</taxon>
        <taxon>Arthropoda</taxon>
        <taxon>Chelicerata</taxon>
        <taxon>Arachnida</taxon>
        <taxon>Pseudoscorpiones</taxon>
        <taxon>Cheliferoidea</taxon>
        <taxon>Chernetidae</taxon>
        <taxon>Cordylochernes</taxon>
    </lineage>
</organism>
<evidence type="ECO:0000256" key="3">
    <source>
        <dbReference type="ARBA" id="ARBA00023163"/>
    </source>
</evidence>
<proteinExistence type="inferred from homology"/>
<dbReference type="Pfam" id="PF00352">
    <property type="entry name" value="TBP"/>
    <property type="match status" value="2"/>
</dbReference>
<dbReference type="CDD" id="cd00652">
    <property type="entry name" value="TBP_TLF"/>
    <property type="match status" value="1"/>
</dbReference>
<reference evidence="4 5" key="1">
    <citation type="submission" date="2022-03" db="EMBL/GenBank/DDBJ databases">
        <title>A chromosomal length assembly of Cordylochernes scorpioides.</title>
        <authorList>
            <person name="Zeh D."/>
            <person name="Zeh J."/>
        </authorList>
    </citation>
    <scope>NUCLEOTIDE SEQUENCE [LARGE SCALE GENOMIC DNA]</scope>
    <source>
        <strain evidence="4">IN4F17</strain>
        <tissue evidence="4">Whole Body</tissue>
    </source>
</reference>
<evidence type="ECO:0000313" key="4">
    <source>
        <dbReference type="EMBL" id="UYV83601.1"/>
    </source>
</evidence>
<keyword evidence="2" id="KW-0238">DNA-binding</keyword>
<evidence type="ECO:0008006" key="6">
    <source>
        <dbReference type="Google" id="ProtNLM"/>
    </source>
</evidence>